<dbReference type="AlphaFoldDB" id="C2FSP5"/>
<evidence type="ECO:0008006" key="4">
    <source>
        <dbReference type="Google" id="ProtNLM"/>
    </source>
</evidence>
<gene>
    <name evidence="2" type="ORF">HMPREF0765_0351</name>
</gene>
<evidence type="ECO:0000256" key="1">
    <source>
        <dbReference type="SAM" id="Coils"/>
    </source>
</evidence>
<comment type="caution">
    <text evidence="2">The sequence shown here is derived from an EMBL/GenBank/DDBJ whole genome shotgun (WGS) entry which is preliminary data.</text>
</comment>
<dbReference type="Gene3D" id="1.10.1660.10">
    <property type="match status" value="1"/>
</dbReference>
<organism evidence="2 3">
    <name type="scientific">Sphingobacterium spiritivorum ATCC 33300</name>
    <dbReference type="NCBI Taxonomy" id="525372"/>
    <lineage>
        <taxon>Bacteria</taxon>
        <taxon>Pseudomonadati</taxon>
        <taxon>Bacteroidota</taxon>
        <taxon>Sphingobacteriia</taxon>
        <taxon>Sphingobacteriales</taxon>
        <taxon>Sphingobacteriaceae</taxon>
        <taxon>Sphingobacterium</taxon>
    </lineage>
</organism>
<accession>C2FSP5</accession>
<reference evidence="2 3" key="1">
    <citation type="submission" date="2009-01" db="EMBL/GenBank/DDBJ databases">
        <authorList>
            <person name="Qin X."/>
            <person name="Bachman B."/>
            <person name="Battles P."/>
            <person name="Bell A."/>
            <person name="Bess C."/>
            <person name="Bickham C."/>
            <person name="Chaboub L."/>
            <person name="Chen D."/>
            <person name="Coyle M."/>
            <person name="Deiros D.R."/>
            <person name="Dinh H."/>
            <person name="Forbes L."/>
            <person name="Fowler G."/>
            <person name="Francisco L."/>
            <person name="Fu Q."/>
            <person name="Gubbala S."/>
            <person name="Hale W."/>
            <person name="Han Y."/>
            <person name="Hemphill L."/>
            <person name="Highlander S.K."/>
            <person name="Hirani K."/>
            <person name="Hogues M."/>
            <person name="Jackson L."/>
            <person name="Jakkamsetti A."/>
            <person name="Javaid M."/>
            <person name="Jiang H."/>
            <person name="Korchina V."/>
            <person name="Kovar C."/>
            <person name="Lara F."/>
            <person name="Lee S."/>
            <person name="Mata R."/>
            <person name="Mathew T."/>
            <person name="Moen C."/>
            <person name="Morales K."/>
            <person name="Munidasa M."/>
            <person name="Nazareth L."/>
            <person name="Ngo R."/>
            <person name="Nguyen L."/>
            <person name="Okwuonu G."/>
            <person name="Ongeri F."/>
            <person name="Patil S."/>
            <person name="Petrosino J."/>
            <person name="Pham C."/>
            <person name="Pham P."/>
            <person name="Pu L.-L."/>
            <person name="Puazo M."/>
            <person name="Raj R."/>
            <person name="Reid J."/>
            <person name="Rouhana J."/>
            <person name="Saada N."/>
            <person name="Shang Y."/>
            <person name="Simmons D."/>
            <person name="Thornton R."/>
            <person name="Warren J."/>
            <person name="Weissenberger G."/>
            <person name="Zhang J."/>
            <person name="Zhang L."/>
            <person name="Zhou C."/>
            <person name="Zhu D."/>
            <person name="Muzny D."/>
            <person name="Worley K."/>
            <person name="Gibbs R."/>
        </authorList>
    </citation>
    <scope>NUCLEOTIDE SEQUENCE [LARGE SCALE GENOMIC DNA]</scope>
    <source>
        <strain evidence="2 3">ATCC 33300</strain>
    </source>
</reference>
<feature type="coiled-coil region" evidence="1">
    <location>
        <begin position="71"/>
        <end position="98"/>
    </location>
</feature>
<protein>
    <recommendedName>
        <fullName evidence="4">MerR, DNA binding protein</fullName>
    </recommendedName>
</protein>
<evidence type="ECO:0000313" key="3">
    <source>
        <dbReference type="Proteomes" id="UP000006241"/>
    </source>
</evidence>
<proteinExistence type="predicted"/>
<name>C2FSP5_SPHSI</name>
<keyword evidence="1" id="KW-0175">Coiled coil</keyword>
<sequence length="98" mass="11639">MMETTKIKIIDFCHSRKVEASFIQILRESELIHITVEQNVEYVDEDELRNLERFAALYYDLDVNPQGIEVAHHLLQKVERLQEELRLLQAKMRSLEQG</sequence>
<dbReference type="EMBL" id="ACHB01000007">
    <property type="protein sequence ID" value="EEI94019.1"/>
    <property type="molecule type" value="Genomic_DNA"/>
</dbReference>
<dbReference type="HOGENOM" id="CLU_144710_4_0_10"/>
<dbReference type="Pfam" id="PF13591">
    <property type="entry name" value="MerR_2"/>
    <property type="match status" value="1"/>
</dbReference>
<evidence type="ECO:0000313" key="2">
    <source>
        <dbReference type="EMBL" id="EEI94019.1"/>
    </source>
</evidence>
<dbReference type="Proteomes" id="UP000006241">
    <property type="component" value="Unassembled WGS sequence"/>
</dbReference>